<evidence type="ECO:0000313" key="3">
    <source>
        <dbReference type="WBParaSite" id="HNAJ_0000542701-mRNA-1"/>
    </source>
</evidence>
<proteinExistence type="predicted"/>
<evidence type="ECO:0000313" key="2">
    <source>
        <dbReference type="Proteomes" id="UP000278807"/>
    </source>
</evidence>
<reference evidence="1 2" key="2">
    <citation type="submission" date="2018-11" db="EMBL/GenBank/DDBJ databases">
        <authorList>
            <consortium name="Pathogen Informatics"/>
        </authorList>
    </citation>
    <scope>NUCLEOTIDE SEQUENCE [LARGE SCALE GENOMIC DNA]</scope>
</reference>
<dbReference type="WBParaSite" id="HNAJ_0000542701-mRNA-1">
    <property type="protein sequence ID" value="HNAJ_0000542701-mRNA-1"/>
    <property type="gene ID" value="HNAJ_0000542701"/>
</dbReference>
<dbReference type="EMBL" id="UZAE01004624">
    <property type="protein sequence ID" value="VDO01284.1"/>
    <property type="molecule type" value="Genomic_DNA"/>
</dbReference>
<gene>
    <name evidence="1" type="ORF">HNAJ_LOCUS5424</name>
</gene>
<sequence length="86" mass="9587">MILWDTLSLCASSHVCSPGLGGAAVQLCGQRPYSASYACMSAARIGRYGQLCVQRPYKQWPITRTSATARHRMPARQDWEVPPYKQ</sequence>
<organism evidence="3">
    <name type="scientific">Rodentolepis nana</name>
    <name type="common">Dwarf tapeworm</name>
    <name type="synonym">Hymenolepis nana</name>
    <dbReference type="NCBI Taxonomy" id="102285"/>
    <lineage>
        <taxon>Eukaryota</taxon>
        <taxon>Metazoa</taxon>
        <taxon>Spiralia</taxon>
        <taxon>Lophotrochozoa</taxon>
        <taxon>Platyhelminthes</taxon>
        <taxon>Cestoda</taxon>
        <taxon>Eucestoda</taxon>
        <taxon>Cyclophyllidea</taxon>
        <taxon>Hymenolepididae</taxon>
        <taxon>Rodentolepis</taxon>
    </lineage>
</organism>
<protein>
    <submittedName>
        <fullName evidence="3">Secreted protein</fullName>
    </submittedName>
</protein>
<reference evidence="3" key="1">
    <citation type="submission" date="2017-02" db="UniProtKB">
        <authorList>
            <consortium name="WormBaseParasite"/>
        </authorList>
    </citation>
    <scope>IDENTIFICATION</scope>
</reference>
<accession>A0A0R3TED8</accession>
<evidence type="ECO:0000313" key="1">
    <source>
        <dbReference type="EMBL" id="VDO01284.1"/>
    </source>
</evidence>
<keyword evidence="2" id="KW-1185">Reference proteome</keyword>
<dbReference type="AlphaFoldDB" id="A0A0R3TED8"/>
<name>A0A0R3TED8_RODNA</name>
<dbReference type="Proteomes" id="UP000278807">
    <property type="component" value="Unassembled WGS sequence"/>
</dbReference>